<dbReference type="InterPro" id="IPR011004">
    <property type="entry name" value="Trimer_LpxA-like_sf"/>
</dbReference>
<feature type="chain" id="PRO_5031171707" evidence="1">
    <location>
        <begin position="20"/>
        <end position="220"/>
    </location>
</feature>
<dbReference type="SUPFAM" id="SSF51161">
    <property type="entry name" value="Trimeric LpxA-like enzymes"/>
    <property type="match status" value="1"/>
</dbReference>
<feature type="signal peptide" evidence="1">
    <location>
        <begin position="1"/>
        <end position="19"/>
    </location>
</feature>
<accession>A0A7W8DCW5</accession>
<dbReference type="AlphaFoldDB" id="A0A7W8DCW5"/>
<comment type="caution">
    <text evidence="2">The sequence shown here is derived from an EMBL/GenBank/DDBJ whole genome shotgun (WGS) entry which is preliminary data.</text>
</comment>
<evidence type="ECO:0000313" key="3">
    <source>
        <dbReference type="Proteomes" id="UP000519004"/>
    </source>
</evidence>
<keyword evidence="3" id="KW-1185">Reference proteome</keyword>
<organism evidence="2 3">
    <name type="scientific">Rehaibacterium terrae</name>
    <dbReference type="NCBI Taxonomy" id="1341696"/>
    <lineage>
        <taxon>Bacteria</taxon>
        <taxon>Pseudomonadati</taxon>
        <taxon>Pseudomonadota</taxon>
        <taxon>Gammaproteobacteria</taxon>
        <taxon>Lysobacterales</taxon>
        <taxon>Lysobacteraceae</taxon>
        <taxon>Rehaibacterium</taxon>
    </lineage>
</organism>
<name>A0A7W8DCW5_9GAMM</name>
<evidence type="ECO:0000256" key="1">
    <source>
        <dbReference type="SAM" id="SignalP"/>
    </source>
</evidence>
<evidence type="ECO:0000313" key="2">
    <source>
        <dbReference type="EMBL" id="MBB5014808.1"/>
    </source>
</evidence>
<dbReference type="RefSeq" id="WP_183947377.1">
    <property type="nucleotide sequence ID" value="NZ_JACHHX010000003.1"/>
</dbReference>
<dbReference type="EMBL" id="JACHHX010000003">
    <property type="protein sequence ID" value="MBB5014808.1"/>
    <property type="molecule type" value="Genomic_DNA"/>
</dbReference>
<proteinExistence type="predicted"/>
<dbReference type="Proteomes" id="UP000519004">
    <property type="component" value="Unassembled WGS sequence"/>
</dbReference>
<keyword evidence="1" id="KW-0732">Signal</keyword>
<protein>
    <submittedName>
        <fullName evidence="2">DUF4097 and DUF4098 domain-containing protein YvlB</fullName>
    </submittedName>
</protein>
<reference evidence="2 3" key="1">
    <citation type="submission" date="2020-08" db="EMBL/GenBank/DDBJ databases">
        <title>Genomic Encyclopedia of Type Strains, Phase IV (KMG-IV): sequencing the most valuable type-strain genomes for metagenomic binning, comparative biology and taxonomic classification.</title>
        <authorList>
            <person name="Goeker M."/>
        </authorList>
    </citation>
    <scope>NUCLEOTIDE SEQUENCE [LARGE SCALE GENOMIC DNA]</scope>
    <source>
        <strain evidence="2 3">DSM 25897</strain>
    </source>
</reference>
<dbReference type="Gene3D" id="2.160.10.10">
    <property type="entry name" value="Hexapeptide repeat proteins"/>
    <property type="match status" value="1"/>
</dbReference>
<gene>
    <name evidence="2" type="ORF">HNQ58_000684</name>
</gene>
<sequence>MKRILLALALTVACGSVAAQENISRLNGAITAEAGKHYGKLDTVNGGIRIRAGAVVRSAETVNGGITVDDEAQAGALETVNGGIRLGERVQVAGNVATVNGGVRIDRNSRVDGEVRTVNGRIEMEATEVGGGLETVNGDVTVGTGSTVRGGLTVRKPSGSGFRWNLFGGQSRDPRIVIGPGASVLGELVFEREVELFVHETAKIGNVSGASPRRFSGDMP</sequence>